<comment type="caution">
    <text evidence="2">The sequence shown here is derived from an EMBL/GenBank/DDBJ whole genome shotgun (WGS) entry which is preliminary data.</text>
</comment>
<proteinExistence type="predicted"/>
<sequence>MVTRSGHGEVTIHYNKLQADPKQGMSLDIGKPARAVTGVQQHPRTGPHLKEKCHSQPWPPPYNRSIHGCGL</sequence>
<keyword evidence="3" id="KW-1185">Reference proteome</keyword>
<organism evidence="2 3">
    <name type="scientific">Saguinus oedipus</name>
    <name type="common">Cotton-top tamarin</name>
    <name type="synonym">Oedipomidas oedipus</name>
    <dbReference type="NCBI Taxonomy" id="9490"/>
    <lineage>
        <taxon>Eukaryota</taxon>
        <taxon>Metazoa</taxon>
        <taxon>Chordata</taxon>
        <taxon>Craniata</taxon>
        <taxon>Vertebrata</taxon>
        <taxon>Euteleostomi</taxon>
        <taxon>Mammalia</taxon>
        <taxon>Eutheria</taxon>
        <taxon>Euarchontoglires</taxon>
        <taxon>Primates</taxon>
        <taxon>Haplorrhini</taxon>
        <taxon>Platyrrhini</taxon>
        <taxon>Cebidae</taxon>
        <taxon>Callitrichinae</taxon>
        <taxon>Saguinus</taxon>
    </lineage>
</organism>
<protein>
    <submittedName>
        <fullName evidence="2">Uncharacterized protein</fullName>
    </submittedName>
</protein>
<evidence type="ECO:0000256" key="1">
    <source>
        <dbReference type="SAM" id="MobiDB-lite"/>
    </source>
</evidence>
<evidence type="ECO:0000313" key="3">
    <source>
        <dbReference type="Proteomes" id="UP001266305"/>
    </source>
</evidence>
<reference evidence="2 3" key="1">
    <citation type="submission" date="2023-05" db="EMBL/GenBank/DDBJ databases">
        <title>B98-5 Cell Line De Novo Hybrid Assembly: An Optical Mapping Approach.</title>
        <authorList>
            <person name="Kananen K."/>
            <person name="Auerbach J.A."/>
            <person name="Kautto E."/>
            <person name="Blachly J.S."/>
        </authorList>
    </citation>
    <scope>NUCLEOTIDE SEQUENCE [LARGE SCALE GENOMIC DNA]</scope>
    <source>
        <strain evidence="2">B95-8</strain>
        <tissue evidence="2">Cell line</tissue>
    </source>
</reference>
<evidence type="ECO:0000313" key="2">
    <source>
        <dbReference type="EMBL" id="KAK2121588.1"/>
    </source>
</evidence>
<feature type="region of interest" description="Disordered" evidence="1">
    <location>
        <begin position="41"/>
        <end position="71"/>
    </location>
</feature>
<gene>
    <name evidence="2" type="ORF">P7K49_002974</name>
</gene>
<accession>A0ABQ9WIU4</accession>
<name>A0ABQ9WIU4_SAGOE</name>
<dbReference type="Proteomes" id="UP001266305">
    <property type="component" value="Unassembled WGS sequence"/>
</dbReference>
<dbReference type="EMBL" id="JASSZA010000001">
    <property type="protein sequence ID" value="KAK2121588.1"/>
    <property type="molecule type" value="Genomic_DNA"/>
</dbReference>